<keyword evidence="12" id="KW-1185">Reference proteome</keyword>
<keyword evidence="5" id="KW-0571">Peptide transport</keyword>
<comment type="caution">
    <text evidence="11">The sequence shown here is derived from an EMBL/GenBank/DDBJ whole genome shotgun (WGS) entry which is preliminary data.</text>
</comment>
<feature type="transmembrane region" description="Helical" evidence="9">
    <location>
        <begin position="112"/>
        <end position="136"/>
    </location>
</feature>
<dbReference type="AlphaFoldDB" id="A0A317PRB4"/>
<evidence type="ECO:0000256" key="4">
    <source>
        <dbReference type="ARBA" id="ARBA00022692"/>
    </source>
</evidence>
<feature type="transmembrane region" description="Helical" evidence="9">
    <location>
        <begin position="229"/>
        <end position="254"/>
    </location>
</feature>
<evidence type="ECO:0000256" key="5">
    <source>
        <dbReference type="ARBA" id="ARBA00022856"/>
    </source>
</evidence>
<evidence type="ECO:0000256" key="1">
    <source>
        <dbReference type="ARBA" id="ARBA00004651"/>
    </source>
</evidence>
<dbReference type="GO" id="GO:0005886">
    <property type="term" value="C:plasma membrane"/>
    <property type="evidence" value="ECO:0007669"/>
    <property type="project" value="UniProtKB-SubCell"/>
</dbReference>
<reference evidence="11 12" key="1">
    <citation type="submission" date="2018-05" db="EMBL/GenBank/DDBJ databases">
        <title>Genomic Encyclopedia of Type Strains, Phase IV (KMG-IV): sequencing the most valuable type-strain genomes for metagenomic binning, comparative biology and taxonomic classification.</title>
        <authorList>
            <person name="Goeker M."/>
        </authorList>
    </citation>
    <scope>NUCLEOTIDE SEQUENCE [LARGE SCALE GENOMIC DNA]</scope>
    <source>
        <strain evidence="11 12">DSM 16791</strain>
    </source>
</reference>
<dbReference type="Pfam" id="PF00528">
    <property type="entry name" value="BPD_transp_1"/>
    <property type="match status" value="1"/>
</dbReference>
<feature type="transmembrane region" description="Helical" evidence="9">
    <location>
        <begin position="275"/>
        <end position="296"/>
    </location>
</feature>
<comment type="subcellular location">
    <subcellularLocation>
        <location evidence="1 9">Cell membrane</location>
        <topology evidence="1 9">Multi-pass membrane protein</topology>
    </subcellularLocation>
</comment>
<dbReference type="PROSITE" id="PS50928">
    <property type="entry name" value="ABC_TM1"/>
    <property type="match status" value="1"/>
</dbReference>
<dbReference type="InterPro" id="IPR025966">
    <property type="entry name" value="OppC_N"/>
</dbReference>
<keyword evidence="6" id="KW-0653">Protein transport</keyword>
<keyword evidence="4 9" id="KW-0812">Transmembrane</keyword>
<evidence type="ECO:0000256" key="6">
    <source>
        <dbReference type="ARBA" id="ARBA00022927"/>
    </source>
</evidence>
<sequence length="310" mass="33463">MTSLDTLPAKPGLRQWLLSEQPSSRRQARFGQSYRAWLAFRSNRLGMIGLGIVVVLVLVAIFAGFIAPYDPLTGGDLRTARLLPPSWDHLMGTDDLARDIFSRIVYGSRVTLVVVALVAAIATPVGLLVGTSAGYFGGWVDTVLMRVTDIFLAFPRLILALAFVAALGPGIENAIIAIAITSWPPYARLARAETLTIRNAEHIDAIRLQGASSLRIIWGHVVPLCLPSVIIRVTLDMAGIILTAAGLGFLGLGAQPPQPEWGAMIAAGRRFLIDFWWVATMPGIAIFIVSLGFNFLGDGLRDVLDPKAQK</sequence>
<dbReference type="RefSeq" id="WP_110031821.1">
    <property type="nucleotide sequence ID" value="NZ_QGTR01000002.1"/>
</dbReference>
<dbReference type="PANTHER" id="PTHR43386">
    <property type="entry name" value="OLIGOPEPTIDE TRANSPORT SYSTEM PERMEASE PROTEIN APPC"/>
    <property type="match status" value="1"/>
</dbReference>
<feature type="transmembrane region" description="Helical" evidence="9">
    <location>
        <begin position="45"/>
        <end position="67"/>
    </location>
</feature>
<dbReference type="Gene3D" id="1.10.3720.10">
    <property type="entry name" value="MetI-like"/>
    <property type="match status" value="1"/>
</dbReference>
<keyword evidence="7 9" id="KW-1133">Transmembrane helix</keyword>
<evidence type="ECO:0000313" key="12">
    <source>
        <dbReference type="Proteomes" id="UP000246352"/>
    </source>
</evidence>
<accession>A0A317PRB4</accession>
<protein>
    <submittedName>
        <fullName evidence="11">Peptide/nickel transport system permease protein</fullName>
    </submittedName>
</protein>
<dbReference type="Proteomes" id="UP000246352">
    <property type="component" value="Unassembled WGS sequence"/>
</dbReference>
<evidence type="ECO:0000313" key="11">
    <source>
        <dbReference type="EMBL" id="PWW02100.1"/>
    </source>
</evidence>
<name>A0A317PRB4_9HYPH</name>
<proteinExistence type="inferred from homology"/>
<comment type="similarity">
    <text evidence="9">Belongs to the binding-protein-dependent transport system permease family.</text>
</comment>
<dbReference type="OrthoDB" id="9805884at2"/>
<feature type="transmembrane region" description="Helical" evidence="9">
    <location>
        <begin position="157"/>
        <end position="180"/>
    </location>
</feature>
<evidence type="ECO:0000259" key="10">
    <source>
        <dbReference type="PROSITE" id="PS50928"/>
    </source>
</evidence>
<dbReference type="InterPro" id="IPR035906">
    <property type="entry name" value="MetI-like_sf"/>
</dbReference>
<feature type="domain" description="ABC transmembrane type-1" evidence="10">
    <location>
        <begin position="108"/>
        <end position="297"/>
    </location>
</feature>
<dbReference type="EMBL" id="QGTR01000002">
    <property type="protein sequence ID" value="PWW02100.1"/>
    <property type="molecule type" value="Genomic_DNA"/>
</dbReference>
<organism evidence="11 12">
    <name type="scientific">Hoeflea marina</name>
    <dbReference type="NCBI Taxonomy" id="274592"/>
    <lineage>
        <taxon>Bacteria</taxon>
        <taxon>Pseudomonadati</taxon>
        <taxon>Pseudomonadota</taxon>
        <taxon>Alphaproteobacteria</taxon>
        <taxon>Hyphomicrobiales</taxon>
        <taxon>Rhizobiaceae</taxon>
        <taxon>Hoeflea</taxon>
    </lineage>
</organism>
<dbReference type="GO" id="GO:0015833">
    <property type="term" value="P:peptide transport"/>
    <property type="evidence" value="ECO:0007669"/>
    <property type="project" value="UniProtKB-KW"/>
</dbReference>
<keyword evidence="3" id="KW-1003">Cell membrane</keyword>
<dbReference type="PANTHER" id="PTHR43386:SF1">
    <property type="entry name" value="D,D-DIPEPTIDE TRANSPORT SYSTEM PERMEASE PROTEIN DDPC-RELATED"/>
    <property type="match status" value="1"/>
</dbReference>
<dbReference type="GO" id="GO:0055085">
    <property type="term" value="P:transmembrane transport"/>
    <property type="evidence" value="ECO:0007669"/>
    <property type="project" value="InterPro"/>
</dbReference>
<dbReference type="Pfam" id="PF12911">
    <property type="entry name" value="OppC_N"/>
    <property type="match status" value="1"/>
</dbReference>
<evidence type="ECO:0000256" key="2">
    <source>
        <dbReference type="ARBA" id="ARBA00022448"/>
    </source>
</evidence>
<dbReference type="InterPro" id="IPR000515">
    <property type="entry name" value="MetI-like"/>
</dbReference>
<dbReference type="SUPFAM" id="SSF161098">
    <property type="entry name" value="MetI-like"/>
    <property type="match status" value="1"/>
</dbReference>
<evidence type="ECO:0000256" key="8">
    <source>
        <dbReference type="ARBA" id="ARBA00023136"/>
    </source>
</evidence>
<dbReference type="CDD" id="cd06261">
    <property type="entry name" value="TM_PBP2"/>
    <property type="match status" value="1"/>
</dbReference>
<keyword evidence="2 9" id="KW-0813">Transport</keyword>
<gene>
    <name evidence="11" type="ORF">DFR52_102768</name>
</gene>
<evidence type="ECO:0000256" key="3">
    <source>
        <dbReference type="ARBA" id="ARBA00022475"/>
    </source>
</evidence>
<keyword evidence="8 9" id="KW-0472">Membrane</keyword>
<evidence type="ECO:0000256" key="7">
    <source>
        <dbReference type="ARBA" id="ARBA00022989"/>
    </source>
</evidence>
<evidence type="ECO:0000256" key="9">
    <source>
        <dbReference type="RuleBase" id="RU363032"/>
    </source>
</evidence>
<dbReference type="InterPro" id="IPR050366">
    <property type="entry name" value="BP-dependent_transpt_permease"/>
</dbReference>
<dbReference type="GO" id="GO:0015031">
    <property type="term" value="P:protein transport"/>
    <property type="evidence" value="ECO:0007669"/>
    <property type="project" value="UniProtKB-KW"/>
</dbReference>